<organism evidence="1 2">
    <name type="scientific">Brachionus calyciflorus</name>
    <dbReference type="NCBI Taxonomy" id="104777"/>
    <lineage>
        <taxon>Eukaryota</taxon>
        <taxon>Metazoa</taxon>
        <taxon>Spiralia</taxon>
        <taxon>Gnathifera</taxon>
        <taxon>Rotifera</taxon>
        <taxon>Eurotatoria</taxon>
        <taxon>Monogononta</taxon>
        <taxon>Pseudotrocha</taxon>
        <taxon>Ploima</taxon>
        <taxon>Brachionidae</taxon>
        <taxon>Brachionus</taxon>
    </lineage>
</organism>
<protein>
    <submittedName>
        <fullName evidence="1">Uncharacterized protein</fullName>
    </submittedName>
</protein>
<dbReference type="AlphaFoldDB" id="A0A814LQL9"/>
<evidence type="ECO:0000313" key="1">
    <source>
        <dbReference type="EMBL" id="CAF1068975.1"/>
    </source>
</evidence>
<dbReference type="EMBL" id="CAJNOC010006058">
    <property type="protein sequence ID" value="CAF1068975.1"/>
    <property type="molecule type" value="Genomic_DNA"/>
</dbReference>
<proteinExistence type="predicted"/>
<dbReference type="Proteomes" id="UP000663879">
    <property type="component" value="Unassembled WGS sequence"/>
</dbReference>
<sequence>MKINKKCLDEAYSATFDLKFLKIKKKEKSRKYKNIKSNRKNRLDHDFVTFPSVSKEINAGKSVEKRRTNDFFSQTFDHTLNNIHTNKNIINELVQDFVPIGSNEIIDDDIESIRQNKINFFNDIFIKDYIYPGSEVEINDFFLALYSLKLKHSLNTKTIDDFLKLLRLILPKDNKCPKTYSKIEKFLSSEEKNHSVFFCCVSCKSLSKQNISLQSLNTKINICINCSNELSPFVTFNVKSQITRILENENLLNQVVKNNMPQSHSQSLFDMNNGLIYKQMQNSKSRAISLVLNTDGAPITNSKNYNMWPILGTIVELDQASRENFNNMVILGIWLSKQKPIYNIFVENSIKELIEIKDQNINVKGLDFNIRAHSIIMDLPAKSAVLNVKQFNGEFGCTYCYHPGEHSGIYNKRIYPPLKFEKRKDSEFSDMVKMSVQTGQTIFGIKGANPISNILSLPSQAPLDYMHLVLQGHGKWLLKQYFFSDKSNDFYIGLLIIKFNFDSF</sequence>
<dbReference type="Pfam" id="PF06869">
    <property type="entry name" value="DUF1258"/>
    <property type="match status" value="1"/>
</dbReference>
<dbReference type="OrthoDB" id="3263820at2759"/>
<dbReference type="InterPro" id="IPR009667">
    <property type="entry name" value="DUF1258"/>
</dbReference>
<gene>
    <name evidence="1" type="ORF">OXX778_LOCUS19639</name>
</gene>
<reference evidence="1" key="1">
    <citation type="submission" date="2021-02" db="EMBL/GenBank/DDBJ databases">
        <authorList>
            <person name="Nowell W R."/>
        </authorList>
    </citation>
    <scope>NUCLEOTIDE SEQUENCE</scope>
    <source>
        <strain evidence="1">Ploen Becks lab</strain>
    </source>
</reference>
<accession>A0A814LQL9</accession>
<keyword evidence="2" id="KW-1185">Reference proteome</keyword>
<name>A0A814LQL9_9BILA</name>
<comment type="caution">
    <text evidence="1">The sequence shown here is derived from an EMBL/GenBank/DDBJ whole genome shotgun (WGS) entry which is preliminary data.</text>
</comment>
<evidence type="ECO:0000313" key="2">
    <source>
        <dbReference type="Proteomes" id="UP000663879"/>
    </source>
</evidence>